<dbReference type="PANTHER" id="PTHR13343:SF22">
    <property type="entry name" value="GLUTAMYL-TRNA REDUCTASE-BINDING PROTEIN, CHLOROPLASTIC"/>
    <property type="match status" value="1"/>
</dbReference>
<dbReference type="PANTHER" id="PTHR13343">
    <property type="entry name" value="CREG1 PROTEIN"/>
    <property type="match status" value="1"/>
</dbReference>
<protein>
    <submittedName>
        <fullName evidence="2">Uncharacterized protein DUF2470</fullName>
    </submittedName>
</protein>
<evidence type="ECO:0000313" key="3">
    <source>
        <dbReference type="Proteomes" id="UP000249341"/>
    </source>
</evidence>
<dbReference type="Gene3D" id="3.20.180.10">
    <property type="entry name" value="PNP-oxidase-like"/>
    <property type="match status" value="1"/>
</dbReference>
<dbReference type="InterPro" id="IPR019595">
    <property type="entry name" value="DUF2470"/>
</dbReference>
<dbReference type="OrthoDB" id="5187098at2"/>
<keyword evidence="3" id="KW-1185">Reference proteome</keyword>
<evidence type="ECO:0000259" key="1">
    <source>
        <dbReference type="Pfam" id="PF10615"/>
    </source>
</evidence>
<dbReference type="SUPFAM" id="SSF50475">
    <property type="entry name" value="FMN-binding split barrel"/>
    <property type="match status" value="1"/>
</dbReference>
<organism evidence="2 3">
    <name type="scientific">Actinoplanes lutulentus</name>
    <dbReference type="NCBI Taxonomy" id="1287878"/>
    <lineage>
        <taxon>Bacteria</taxon>
        <taxon>Bacillati</taxon>
        <taxon>Actinomycetota</taxon>
        <taxon>Actinomycetes</taxon>
        <taxon>Micromonosporales</taxon>
        <taxon>Micromonosporaceae</taxon>
        <taxon>Actinoplanes</taxon>
    </lineage>
</organism>
<gene>
    <name evidence="2" type="ORF">B0I29_10424</name>
</gene>
<dbReference type="Pfam" id="PF10615">
    <property type="entry name" value="DUF2470"/>
    <property type="match status" value="1"/>
</dbReference>
<sequence length="251" mass="27266">MQPSPAEIARTLAAGHLPAVAHIACRPGPVPIRHVTDAQGRVLLLVPAEGTLAAALRPQDGNDDTALVLDIRDVPPMATSPSLGRAWVSGWAAKLTGEDARAAALDYADTDACGDLLDIGESQMLYRMDVAEVRYERGENLVEIDPDDYAEATPDPLRAVEFDLIADLADHHVDEMSDYVKRQLGSAARPGDEPRVVRMDRYGFLVRMGKRSARLAFPRPVTDRHDLAHLLHPILCRRCADSDTAADHTAA</sequence>
<dbReference type="InterPro" id="IPR037119">
    <property type="entry name" value="Haem_oxidase_HugZ-like_sf"/>
</dbReference>
<dbReference type="EMBL" id="QLMJ01000004">
    <property type="protein sequence ID" value="RAK39488.1"/>
    <property type="molecule type" value="Genomic_DNA"/>
</dbReference>
<feature type="domain" description="DUF2470" evidence="1">
    <location>
        <begin position="164"/>
        <end position="231"/>
    </location>
</feature>
<comment type="caution">
    <text evidence="2">The sequence shown here is derived from an EMBL/GenBank/DDBJ whole genome shotgun (WGS) entry which is preliminary data.</text>
</comment>
<evidence type="ECO:0000313" key="2">
    <source>
        <dbReference type="EMBL" id="RAK39488.1"/>
    </source>
</evidence>
<accession>A0A327ZFM4</accession>
<name>A0A327ZFM4_9ACTN</name>
<dbReference type="Proteomes" id="UP000249341">
    <property type="component" value="Unassembled WGS sequence"/>
</dbReference>
<dbReference type="AlphaFoldDB" id="A0A327ZFM4"/>
<dbReference type="RefSeq" id="WP_111649138.1">
    <property type="nucleotide sequence ID" value="NZ_JACHWI010000001.1"/>
</dbReference>
<reference evidence="2 3" key="1">
    <citation type="submission" date="2018-06" db="EMBL/GenBank/DDBJ databases">
        <title>Genomic Encyclopedia of Type Strains, Phase III (KMG-III): the genomes of soil and plant-associated and newly described type strains.</title>
        <authorList>
            <person name="Whitman W."/>
        </authorList>
    </citation>
    <scope>NUCLEOTIDE SEQUENCE [LARGE SCALE GENOMIC DNA]</scope>
    <source>
        <strain evidence="2 3">CGMCC 4.7090</strain>
    </source>
</reference>
<proteinExistence type="predicted"/>